<evidence type="ECO:0000313" key="2">
    <source>
        <dbReference type="EMBL" id="EMI54293.1"/>
    </source>
</evidence>
<gene>
    <name evidence="2" type="ORF">RSSM_04284</name>
</gene>
<organism evidence="2 3">
    <name type="scientific">Rhodopirellula sallentina SM41</name>
    <dbReference type="NCBI Taxonomy" id="1263870"/>
    <lineage>
        <taxon>Bacteria</taxon>
        <taxon>Pseudomonadati</taxon>
        <taxon>Planctomycetota</taxon>
        <taxon>Planctomycetia</taxon>
        <taxon>Pirellulales</taxon>
        <taxon>Pirellulaceae</taxon>
        <taxon>Rhodopirellula</taxon>
    </lineage>
</organism>
<protein>
    <submittedName>
        <fullName evidence="2">Uncharacterized protein</fullName>
    </submittedName>
</protein>
<dbReference type="AlphaFoldDB" id="M5UE70"/>
<keyword evidence="3" id="KW-1185">Reference proteome</keyword>
<reference evidence="2 3" key="1">
    <citation type="journal article" date="2013" name="Mar. Genomics">
        <title>Expression of sulfatases in Rhodopirellula baltica and the diversity of sulfatases in the genus Rhodopirellula.</title>
        <authorList>
            <person name="Wegner C.E."/>
            <person name="Richter-Heitmann T."/>
            <person name="Klindworth A."/>
            <person name="Klockow C."/>
            <person name="Richter M."/>
            <person name="Achstetter T."/>
            <person name="Glockner F.O."/>
            <person name="Harder J."/>
        </authorList>
    </citation>
    <scope>NUCLEOTIDE SEQUENCE [LARGE SCALE GENOMIC DNA]</scope>
    <source>
        <strain evidence="2 3">SM41</strain>
    </source>
</reference>
<dbReference type="Proteomes" id="UP000011885">
    <property type="component" value="Unassembled WGS sequence"/>
</dbReference>
<evidence type="ECO:0000256" key="1">
    <source>
        <dbReference type="SAM" id="MobiDB-lite"/>
    </source>
</evidence>
<feature type="region of interest" description="Disordered" evidence="1">
    <location>
        <begin position="1"/>
        <end position="21"/>
    </location>
</feature>
<sequence length="66" mass="7490">MEEAAKAGGRRTVEDGRGPPWASEFRRRIVSNATLWIFQVSRRRKIDSIDGDPVVTGRPRKPVSLR</sequence>
<proteinExistence type="predicted"/>
<name>M5UE70_9BACT</name>
<comment type="caution">
    <text evidence="2">The sequence shown here is derived from an EMBL/GenBank/DDBJ whole genome shotgun (WGS) entry which is preliminary data.</text>
</comment>
<dbReference type="PATRIC" id="fig|1263870.3.peg.4530"/>
<dbReference type="EMBL" id="ANOH01000285">
    <property type="protein sequence ID" value="EMI54293.1"/>
    <property type="molecule type" value="Genomic_DNA"/>
</dbReference>
<accession>M5UE70</accession>
<evidence type="ECO:0000313" key="3">
    <source>
        <dbReference type="Proteomes" id="UP000011885"/>
    </source>
</evidence>